<feature type="compositionally biased region" description="Basic and acidic residues" evidence="1">
    <location>
        <begin position="126"/>
        <end position="135"/>
    </location>
</feature>
<reference evidence="2" key="1">
    <citation type="submission" date="2004-09" db="EMBL/GenBank/DDBJ databases">
        <authorList>
            <consortium name="The German cDNA Consortium"/>
            <person name="Blum H."/>
            <person name="Bauersachs S."/>
            <person name="Mewes H.W."/>
            <person name="Weil B."/>
            <person name="Amid C."/>
            <person name="Osanger A."/>
            <person name="Fobo G."/>
            <person name="Han M."/>
            <person name="Wiemann S."/>
        </authorList>
    </citation>
    <scope>NUCLEOTIDE SEQUENCE</scope>
    <source>
        <tissue evidence="2">Testis</tissue>
    </source>
</reference>
<sequence>MKRGWLSVLAWRECLPPRDGGPKILGGKRSSLSVPASRGVPPTPAMGVLRARGVRGAGSQSPPRCGCLRPCDGGPKNQGGKRGWFSVLASRGVPPSTAMGVPGARGEVGLALSSRLTRGASPHCDGGPKSKRGEDGLAPVDCK</sequence>
<accession>Q8NDQ9</accession>
<dbReference type="InterPro" id="IPR029363">
    <property type="entry name" value="DUF4575"/>
</dbReference>
<protein>
    <submittedName>
        <fullName evidence="2">Uncharacterized protein DKFZp434C0631</fullName>
    </submittedName>
</protein>
<evidence type="ECO:0000313" key="2">
    <source>
        <dbReference type="EMBL" id="CAD38596.1"/>
    </source>
</evidence>
<gene>
    <name evidence="2" type="primary">DKFZp434C0631</name>
</gene>
<organism evidence="2">
    <name type="scientific">Homo sapiens</name>
    <name type="common">Human</name>
    <dbReference type="NCBI Taxonomy" id="9606"/>
    <lineage>
        <taxon>Eukaryota</taxon>
        <taxon>Metazoa</taxon>
        <taxon>Chordata</taxon>
        <taxon>Craniata</taxon>
        <taxon>Vertebrata</taxon>
        <taxon>Euteleostomi</taxon>
        <taxon>Mammalia</taxon>
        <taxon>Eutheria</taxon>
        <taxon>Euarchontoglires</taxon>
        <taxon>Primates</taxon>
        <taxon>Haplorrhini</taxon>
        <taxon>Catarrhini</taxon>
        <taxon>Hominidae</taxon>
        <taxon>Homo</taxon>
    </lineage>
</organism>
<dbReference type="EMBL" id="AL831947">
    <property type="protein sequence ID" value="CAD38596.1"/>
    <property type="molecule type" value="mRNA"/>
</dbReference>
<dbReference type="AlphaFoldDB" id="Q8NDQ9"/>
<dbReference type="Pfam" id="PF15143">
    <property type="entry name" value="DUF4575"/>
    <property type="match status" value="2"/>
</dbReference>
<name>Q8NDQ9_HUMAN</name>
<evidence type="ECO:0000256" key="1">
    <source>
        <dbReference type="SAM" id="MobiDB-lite"/>
    </source>
</evidence>
<proteinExistence type="evidence at transcript level"/>
<feature type="region of interest" description="Disordered" evidence="1">
    <location>
        <begin position="16"/>
        <end position="46"/>
    </location>
</feature>
<feature type="region of interest" description="Disordered" evidence="1">
    <location>
        <begin position="117"/>
        <end position="143"/>
    </location>
</feature>